<dbReference type="PANTHER" id="PTHR24421">
    <property type="entry name" value="NITRATE/NITRITE SENSOR PROTEIN NARX-RELATED"/>
    <property type="match status" value="1"/>
</dbReference>
<dbReference type="SMART" id="SM00387">
    <property type="entry name" value="HATPase_c"/>
    <property type="match status" value="1"/>
</dbReference>
<gene>
    <name evidence="6" type="ORF">NVS88_19530</name>
</gene>
<dbReference type="Gene3D" id="3.30.450.40">
    <property type="match status" value="2"/>
</dbReference>
<evidence type="ECO:0000259" key="5">
    <source>
        <dbReference type="SMART" id="SM00387"/>
    </source>
</evidence>
<dbReference type="AlphaFoldDB" id="A0A9X4RFX2"/>
<dbReference type="SUPFAM" id="SSF55781">
    <property type="entry name" value="GAF domain-like"/>
    <property type="match status" value="2"/>
</dbReference>
<dbReference type="Gene3D" id="1.20.5.1930">
    <property type="match status" value="1"/>
</dbReference>
<dbReference type="Proteomes" id="UP001152755">
    <property type="component" value="Unassembled WGS sequence"/>
</dbReference>
<feature type="domain" description="Histidine kinase/HSP90-like ATPase" evidence="5">
    <location>
        <begin position="461"/>
        <end position="550"/>
    </location>
</feature>
<evidence type="ECO:0000313" key="7">
    <source>
        <dbReference type="Proteomes" id="UP001152755"/>
    </source>
</evidence>
<dbReference type="CDD" id="cd16917">
    <property type="entry name" value="HATPase_UhpB-NarQ-NarX-like"/>
    <property type="match status" value="1"/>
</dbReference>
<dbReference type="PANTHER" id="PTHR24421:SF56">
    <property type="entry name" value="OXYGEN SENSOR HISTIDINE KINASE RESPONSE REGULATOR DOST"/>
    <property type="match status" value="1"/>
</dbReference>
<dbReference type="InterPro" id="IPR003594">
    <property type="entry name" value="HATPase_dom"/>
</dbReference>
<dbReference type="InterPro" id="IPR029016">
    <property type="entry name" value="GAF-like_dom_sf"/>
</dbReference>
<dbReference type="Pfam" id="PF13185">
    <property type="entry name" value="GAF_2"/>
    <property type="match status" value="1"/>
</dbReference>
<reference evidence="6" key="1">
    <citation type="submission" date="2022-08" db="EMBL/GenBank/DDBJ databases">
        <title>Genome analysis of Corynebacteriales strain.</title>
        <authorList>
            <person name="Lee S.D."/>
        </authorList>
    </citation>
    <scope>NUCLEOTIDE SEQUENCE</scope>
    <source>
        <strain evidence="6">D3-21</strain>
    </source>
</reference>
<dbReference type="InterPro" id="IPR050482">
    <property type="entry name" value="Sensor_HK_TwoCompSys"/>
</dbReference>
<feature type="domain" description="GAF" evidence="4">
    <location>
        <begin position="40"/>
        <end position="187"/>
    </location>
</feature>
<evidence type="ECO:0000259" key="4">
    <source>
        <dbReference type="SMART" id="SM00065"/>
    </source>
</evidence>
<dbReference type="InterPro" id="IPR003018">
    <property type="entry name" value="GAF"/>
</dbReference>
<dbReference type="SUPFAM" id="SSF55874">
    <property type="entry name" value="ATPase domain of HSP90 chaperone/DNA topoisomerase II/histidine kinase"/>
    <property type="match status" value="1"/>
</dbReference>
<sequence length="551" mass="59582">MDSTIDELLQQVRSNLKVGADPDRLRQLLEATLTVSSGLELDSTLRRIVETAAGLVDARYGALGVRGPTGDFSEFVYVGIDDETRAGMGRLPYGHGVLGEMMHSPETLRIEKVEAHHASIGYPPGHPRMETFMGVPILVRGEVFGSIYLTEKVDGSQFSAEDEVILKVLACAAAVAIDNSRLYESLHARQRWLSAQSTANAGLLRGASVPDTLEQLVRDVCDSTPSTDAFVVIDGDVVAAASTVERARPVTAGTRLDRVLADDTARGRVRIVEHPATLGPCWADYQGPAAVIALPLAVPETESGSQGVLVVIGRSRRVGWSEDDLRQLTAFADVAGVAVAFTDEQCRRRELDVLAERDRIARDLHDHVIQSLFATGMTLQSVVPQIQRMDGDGAELLVEQVNRAVRQLDRTVRQIRTAIFDLHSSSEHGLRRTVLDTARELGGTLPEVEFFGPVDTLVPPQLIPHVEAVVRESVSNALRHSCADQVSIAVTAADHLSIIVSDNGIGIDLAASRSGLVNLEQRARLHGGDFEVERPESGGTRLAWTVPLGEP</sequence>
<name>A0A9X4RFX2_9ACTN</name>
<dbReference type="Gene3D" id="3.30.565.10">
    <property type="entry name" value="Histidine kinase-like ATPase, C-terminal domain"/>
    <property type="match status" value="1"/>
</dbReference>
<dbReference type="Pfam" id="PF07730">
    <property type="entry name" value="HisKA_3"/>
    <property type="match status" value="1"/>
</dbReference>
<dbReference type="Pfam" id="PF01590">
    <property type="entry name" value="GAF"/>
    <property type="match status" value="1"/>
</dbReference>
<evidence type="ECO:0000256" key="1">
    <source>
        <dbReference type="ARBA" id="ARBA00022679"/>
    </source>
</evidence>
<dbReference type="GO" id="GO:0046983">
    <property type="term" value="F:protein dimerization activity"/>
    <property type="evidence" value="ECO:0007669"/>
    <property type="project" value="InterPro"/>
</dbReference>
<dbReference type="GO" id="GO:0016020">
    <property type="term" value="C:membrane"/>
    <property type="evidence" value="ECO:0007669"/>
    <property type="project" value="InterPro"/>
</dbReference>
<dbReference type="InterPro" id="IPR036890">
    <property type="entry name" value="HATPase_C_sf"/>
</dbReference>
<dbReference type="Pfam" id="PF02518">
    <property type="entry name" value="HATPase_c"/>
    <property type="match status" value="1"/>
</dbReference>
<accession>A0A9X4RFX2</accession>
<comment type="caution">
    <text evidence="6">The sequence shown here is derived from an EMBL/GenBank/DDBJ whole genome shotgun (WGS) entry which is preliminary data.</text>
</comment>
<dbReference type="RefSeq" id="WP_332520672.1">
    <property type="nucleotide sequence ID" value="NZ_JANRHA010000017.1"/>
</dbReference>
<evidence type="ECO:0000256" key="2">
    <source>
        <dbReference type="ARBA" id="ARBA00022777"/>
    </source>
</evidence>
<keyword evidence="1" id="KW-0808">Transferase</keyword>
<dbReference type="EMBL" id="JANRHA010000017">
    <property type="protein sequence ID" value="MDG3016747.1"/>
    <property type="molecule type" value="Genomic_DNA"/>
</dbReference>
<proteinExistence type="predicted"/>
<keyword evidence="7" id="KW-1185">Reference proteome</keyword>
<organism evidence="6 7">
    <name type="scientific">Speluncibacter jeojiensis</name>
    <dbReference type="NCBI Taxonomy" id="2710754"/>
    <lineage>
        <taxon>Bacteria</taxon>
        <taxon>Bacillati</taxon>
        <taxon>Actinomycetota</taxon>
        <taxon>Actinomycetes</taxon>
        <taxon>Mycobacteriales</taxon>
        <taxon>Speluncibacteraceae</taxon>
        <taxon>Speluncibacter</taxon>
    </lineage>
</organism>
<dbReference type="GO" id="GO:0000155">
    <property type="term" value="F:phosphorelay sensor kinase activity"/>
    <property type="evidence" value="ECO:0007669"/>
    <property type="project" value="InterPro"/>
</dbReference>
<dbReference type="InterPro" id="IPR011712">
    <property type="entry name" value="Sig_transdc_His_kin_sub3_dim/P"/>
</dbReference>
<dbReference type="SMART" id="SM00065">
    <property type="entry name" value="GAF"/>
    <property type="match status" value="1"/>
</dbReference>
<evidence type="ECO:0000256" key="3">
    <source>
        <dbReference type="ARBA" id="ARBA00023012"/>
    </source>
</evidence>
<evidence type="ECO:0000313" key="6">
    <source>
        <dbReference type="EMBL" id="MDG3016747.1"/>
    </source>
</evidence>
<protein>
    <submittedName>
        <fullName evidence="6">GAF domain-containing protein</fullName>
    </submittedName>
</protein>
<keyword evidence="2" id="KW-0418">Kinase</keyword>
<keyword evidence="3" id="KW-0902">Two-component regulatory system</keyword>